<name>A0A2A9N6X9_9AGAR</name>
<accession>A0A2A9N6X9</accession>
<dbReference type="PANTHER" id="PTHR11774">
    <property type="entry name" value="GERANYLGERANYL TRANSFERASE TYPE BETA SUBUNIT"/>
    <property type="match status" value="1"/>
</dbReference>
<keyword evidence="6 9" id="KW-0479">Metal-binding</keyword>
<dbReference type="Pfam" id="PF00432">
    <property type="entry name" value="Prenyltrans"/>
    <property type="match status" value="1"/>
</dbReference>
<dbReference type="InterPro" id="IPR045089">
    <property type="entry name" value="PGGT1B-like"/>
</dbReference>
<evidence type="ECO:0000256" key="9">
    <source>
        <dbReference type="RuleBase" id="RU365056"/>
    </source>
</evidence>
<evidence type="ECO:0000313" key="12">
    <source>
        <dbReference type="EMBL" id="PFH45619.1"/>
    </source>
</evidence>
<dbReference type="InterPro" id="IPR001330">
    <property type="entry name" value="Prenyltrans"/>
</dbReference>
<keyword evidence="4 9" id="KW-0637">Prenyltransferase</keyword>
<evidence type="ECO:0000259" key="11">
    <source>
        <dbReference type="Pfam" id="PF00432"/>
    </source>
</evidence>
<reference evidence="12 13" key="1">
    <citation type="submission" date="2014-02" db="EMBL/GenBank/DDBJ databases">
        <title>Transposable element dynamics among asymbiotic and ectomycorrhizal Amanita fungi.</title>
        <authorList>
            <consortium name="DOE Joint Genome Institute"/>
            <person name="Hess J."/>
            <person name="Skrede I."/>
            <person name="Wolfe B."/>
            <person name="LaButti K."/>
            <person name="Ohm R.A."/>
            <person name="Grigoriev I.V."/>
            <person name="Pringle A."/>
        </authorList>
    </citation>
    <scope>NUCLEOTIDE SEQUENCE [LARGE SCALE GENOMIC DNA]</scope>
    <source>
        <strain evidence="12 13">SKay4041</strain>
    </source>
</reference>
<dbReference type="InterPro" id="IPR026872">
    <property type="entry name" value="FTB"/>
</dbReference>
<proteinExistence type="inferred from homology"/>
<dbReference type="GO" id="GO:0097354">
    <property type="term" value="P:prenylation"/>
    <property type="evidence" value="ECO:0007669"/>
    <property type="project" value="UniProtKB-UniRule"/>
</dbReference>
<dbReference type="GO" id="GO:0005965">
    <property type="term" value="C:protein farnesyltransferase complex"/>
    <property type="evidence" value="ECO:0007669"/>
    <property type="project" value="UniProtKB-UniRule"/>
</dbReference>
<comment type="similarity">
    <text evidence="1 9">Belongs to the protein prenyltransferase subunit beta family.</text>
</comment>
<evidence type="ECO:0000256" key="1">
    <source>
        <dbReference type="ARBA" id="ARBA00010497"/>
    </source>
</evidence>
<comment type="subunit">
    <text evidence="9">Heterodimer of an alpha and a beta subunit.</text>
</comment>
<feature type="region of interest" description="Disordered" evidence="10">
    <location>
        <begin position="450"/>
        <end position="471"/>
    </location>
</feature>
<keyword evidence="8 9" id="KW-0862">Zinc</keyword>
<dbReference type="InterPro" id="IPR008930">
    <property type="entry name" value="Terpenoid_cyclase/PrenylTrfase"/>
</dbReference>
<dbReference type="GO" id="GO:0004660">
    <property type="term" value="F:protein farnesyltransferase activity"/>
    <property type="evidence" value="ECO:0007669"/>
    <property type="project" value="UniProtKB-UniRule"/>
</dbReference>
<evidence type="ECO:0000256" key="7">
    <source>
        <dbReference type="ARBA" id="ARBA00022737"/>
    </source>
</evidence>
<evidence type="ECO:0000256" key="6">
    <source>
        <dbReference type="ARBA" id="ARBA00022723"/>
    </source>
</evidence>
<dbReference type="AlphaFoldDB" id="A0A2A9N6X9"/>
<dbReference type="Proteomes" id="UP000242287">
    <property type="component" value="Unassembled WGS sequence"/>
</dbReference>
<dbReference type="OrthoDB" id="10261146at2759"/>
<evidence type="ECO:0000256" key="2">
    <source>
        <dbReference type="ARBA" id="ARBA00012702"/>
    </source>
</evidence>
<feature type="domain" description="Prenyltransferase alpha-alpha toroid" evidence="11">
    <location>
        <begin position="50"/>
        <end position="507"/>
    </location>
</feature>
<protein>
    <recommendedName>
        <fullName evidence="3 9">Protein farnesyltransferase subunit beta</fullName>
        <shortName evidence="9">FTase-beta</shortName>
        <ecNumber evidence="2 9">2.5.1.58</ecNumber>
    </recommendedName>
</protein>
<comment type="function">
    <text evidence="9">Catalyzes the transfer of a farnesyl moiety from farnesyl diphosphate to a cysteine at the fourth position from the C-terminus of several proteins. The beta subunit is responsible for peptide-binding.</text>
</comment>
<dbReference type="EC" id="2.5.1.58" evidence="2 9"/>
<dbReference type="SUPFAM" id="SSF48239">
    <property type="entry name" value="Terpenoid cyclases/Protein prenyltransferases"/>
    <property type="match status" value="1"/>
</dbReference>
<keyword evidence="7" id="KW-0677">Repeat</keyword>
<keyword evidence="5 9" id="KW-0808">Transferase</keyword>
<dbReference type="Gene3D" id="1.50.10.20">
    <property type="match status" value="1"/>
</dbReference>
<keyword evidence="13" id="KW-1185">Reference proteome</keyword>
<dbReference type="STRING" id="703135.A0A2A9N6X9"/>
<organism evidence="12 13">
    <name type="scientific">Amanita thiersii Skay4041</name>
    <dbReference type="NCBI Taxonomy" id="703135"/>
    <lineage>
        <taxon>Eukaryota</taxon>
        <taxon>Fungi</taxon>
        <taxon>Dikarya</taxon>
        <taxon>Basidiomycota</taxon>
        <taxon>Agaricomycotina</taxon>
        <taxon>Agaricomycetes</taxon>
        <taxon>Agaricomycetidae</taxon>
        <taxon>Agaricales</taxon>
        <taxon>Pluteineae</taxon>
        <taxon>Amanitaceae</taxon>
        <taxon>Amanita</taxon>
    </lineage>
</organism>
<evidence type="ECO:0000256" key="8">
    <source>
        <dbReference type="ARBA" id="ARBA00022833"/>
    </source>
</evidence>
<evidence type="ECO:0000313" key="13">
    <source>
        <dbReference type="Proteomes" id="UP000242287"/>
    </source>
</evidence>
<comment type="catalytic activity">
    <reaction evidence="9">
        <text>L-cysteinyl-[protein] + (2E,6E)-farnesyl diphosphate = S-(2E,6E)-farnesyl-L-cysteinyl-[protein] + diphosphate</text>
        <dbReference type="Rhea" id="RHEA:13345"/>
        <dbReference type="Rhea" id="RHEA-COMP:10131"/>
        <dbReference type="Rhea" id="RHEA-COMP:11535"/>
        <dbReference type="ChEBI" id="CHEBI:29950"/>
        <dbReference type="ChEBI" id="CHEBI:33019"/>
        <dbReference type="ChEBI" id="CHEBI:86019"/>
        <dbReference type="ChEBI" id="CHEBI:175763"/>
    </reaction>
</comment>
<evidence type="ECO:0000256" key="4">
    <source>
        <dbReference type="ARBA" id="ARBA00022602"/>
    </source>
</evidence>
<dbReference type="GO" id="GO:0008270">
    <property type="term" value="F:zinc ion binding"/>
    <property type="evidence" value="ECO:0007669"/>
    <property type="project" value="UniProtKB-UniRule"/>
</dbReference>
<evidence type="ECO:0000256" key="10">
    <source>
        <dbReference type="SAM" id="MobiDB-lite"/>
    </source>
</evidence>
<dbReference type="CDD" id="cd02893">
    <property type="entry name" value="FTase"/>
    <property type="match status" value="1"/>
</dbReference>
<evidence type="ECO:0000256" key="3">
    <source>
        <dbReference type="ARBA" id="ARBA00015798"/>
    </source>
</evidence>
<comment type="cofactor">
    <cofactor evidence="9">
        <name>Zn(2+)</name>
        <dbReference type="ChEBI" id="CHEBI:29105"/>
    </cofactor>
    <text evidence="9">Binds 1 zinc ion per subunit.</text>
</comment>
<sequence length="535" mass="58613">MESPTTASIRFAPSPIDGLPTTTSYMQAETEEVLLKHVAPSAPGSSPPTLDKRAHMQYLIRNLIQGFPSRYISQDASQPWLLFWTLQSFSILQVGLDPGNKERTIKKVLSLQHPDGGFGGGPGQSAHLLPTYAAVCTLAIAGRPGPDGGWDQIDRKKMYNFFMSLKQKDGSFLVAKHAEVDVRGIYCLLVTATLLDMLTPELVAGTAEFIASCQTYEGGFSSSSQPYFSVSQTQTPSPSPSPSPSLLLPFPRPSLGEAHGGYTFCSLASWVALRPMFPHIFKEQRPSIDTPNLLRWLTHMQGNAIEVGGFRGRTNKLVDGCYSWWCGGCFPLLEALDVCANDNVVVVVGGGGHGQPNYPPTGETAAAGEEGEAQEEVWDDVDDALYSRIALQEYILYAGQHPAGGLRDKPPKNPDAYHTLYCLSGLSSAQHHVKPSEYRRAEILKCWKPSTRTDNTNNNNNNNEDDDGHVDDDIRKDVFSYMLCWTEDESGSDILGGSVNRLNATHPVTNLTMSHTEAIMSHFYGQTLPNNQSHF</sequence>
<gene>
    <name evidence="12" type="ORF">AMATHDRAFT_77974</name>
</gene>
<evidence type="ECO:0000256" key="5">
    <source>
        <dbReference type="ARBA" id="ARBA00022679"/>
    </source>
</evidence>
<dbReference type="PANTHER" id="PTHR11774:SF6">
    <property type="entry name" value="PROTEIN FARNESYLTRANSFERASE SUBUNIT BETA"/>
    <property type="match status" value="1"/>
</dbReference>
<dbReference type="EMBL" id="KZ302327">
    <property type="protein sequence ID" value="PFH45619.1"/>
    <property type="molecule type" value="Genomic_DNA"/>
</dbReference>
<feature type="region of interest" description="Disordered" evidence="10">
    <location>
        <begin position="227"/>
        <end position="246"/>
    </location>
</feature>